<feature type="compositionally biased region" description="Basic and acidic residues" evidence="4">
    <location>
        <begin position="333"/>
        <end position="344"/>
    </location>
</feature>
<dbReference type="PANTHER" id="PTHR32295:SF122">
    <property type="entry name" value="PROTEIN IQ-DOMAIN 15"/>
    <property type="match status" value="1"/>
</dbReference>
<name>A0ABR2LMN2_9ASPA</name>
<feature type="region of interest" description="Disordered" evidence="4">
    <location>
        <begin position="230"/>
        <end position="261"/>
    </location>
</feature>
<feature type="compositionally biased region" description="Basic and acidic residues" evidence="4">
    <location>
        <begin position="27"/>
        <end position="42"/>
    </location>
</feature>
<evidence type="ECO:0000256" key="2">
    <source>
        <dbReference type="ARBA" id="ARBA00024341"/>
    </source>
</evidence>
<feature type="domain" description="DUF4005" evidence="5">
    <location>
        <begin position="270"/>
        <end position="342"/>
    </location>
</feature>
<evidence type="ECO:0000313" key="7">
    <source>
        <dbReference type="Proteomes" id="UP001412067"/>
    </source>
</evidence>
<organism evidence="6 7">
    <name type="scientific">Platanthera guangdongensis</name>
    <dbReference type="NCBI Taxonomy" id="2320717"/>
    <lineage>
        <taxon>Eukaryota</taxon>
        <taxon>Viridiplantae</taxon>
        <taxon>Streptophyta</taxon>
        <taxon>Embryophyta</taxon>
        <taxon>Tracheophyta</taxon>
        <taxon>Spermatophyta</taxon>
        <taxon>Magnoliopsida</taxon>
        <taxon>Liliopsida</taxon>
        <taxon>Asparagales</taxon>
        <taxon>Orchidaceae</taxon>
        <taxon>Orchidoideae</taxon>
        <taxon>Orchideae</taxon>
        <taxon>Orchidinae</taxon>
        <taxon>Platanthera</taxon>
    </lineage>
</organism>
<comment type="subunit">
    <text evidence="3">Binds to multiple calmodulin (CaM) in the presence of Ca(2+) and CaM-like proteins.</text>
</comment>
<dbReference type="Pfam" id="PF00612">
    <property type="entry name" value="IQ"/>
    <property type="match status" value="2"/>
</dbReference>
<dbReference type="PROSITE" id="PS50096">
    <property type="entry name" value="IQ"/>
    <property type="match status" value="2"/>
</dbReference>
<sequence>MGKEAGNSWLAAVRRVFRSQPSKVSQKKQDFTDHLDEEEKKRENRKKWPVFCKPAAGERPLRTLRETVAAAKPLPALPPAAVTAEQRRRAVAIAVATAATAEAAAAAAKAAAEVVRLTSFRASFLKEHAAIVIQTAFRGYLARRALRALKGLVKLQALVRGHNVRQQASLTMKCMQALVRAQARMKEQRHLLAQEALASSHGRTERIDSKMWRNKSKVLELEDESEEQRLPMWLSSTGDRRRRGRASTGERDPIKTLEIDTGIRYHQSASPLHQYSPSTPSPSSARSFQGRSVPNYMAATESARARFRPQSAPRQRPVTPEKEGVSSSARKRLSFDPREKDSRSGRLQGGPMFKEGKGRVLLLGARRVPAVRAASRIGRRR</sequence>
<reference evidence="6 7" key="1">
    <citation type="journal article" date="2022" name="Nat. Plants">
        <title>Genomes of leafy and leafless Platanthera orchids illuminate the evolution of mycoheterotrophy.</title>
        <authorList>
            <person name="Li M.H."/>
            <person name="Liu K.W."/>
            <person name="Li Z."/>
            <person name="Lu H.C."/>
            <person name="Ye Q.L."/>
            <person name="Zhang D."/>
            <person name="Wang J.Y."/>
            <person name="Li Y.F."/>
            <person name="Zhong Z.M."/>
            <person name="Liu X."/>
            <person name="Yu X."/>
            <person name="Liu D.K."/>
            <person name="Tu X.D."/>
            <person name="Liu B."/>
            <person name="Hao Y."/>
            <person name="Liao X.Y."/>
            <person name="Jiang Y.T."/>
            <person name="Sun W.H."/>
            <person name="Chen J."/>
            <person name="Chen Y.Q."/>
            <person name="Ai Y."/>
            <person name="Zhai J.W."/>
            <person name="Wu S.S."/>
            <person name="Zhou Z."/>
            <person name="Hsiao Y.Y."/>
            <person name="Wu W.L."/>
            <person name="Chen Y.Y."/>
            <person name="Lin Y.F."/>
            <person name="Hsu J.L."/>
            <person name="Li C.Y."/>
            <person name="Wang Z.W."/>
            <person name="Zhao X."/>
            <person name="Zhong W.Y."/>
            <person name="Ma X.K."/>
            <person name="Ma L."/>
            <person name="Huang J."/>
            <person name="Chen G.Z."/>
            <person name="Huang M.Z."/>
            <person name="Huang L."/>
            <person name="Peng D.H."/>
            <person name="Luo Y.B."/>
            <person name="Zou S.Q."/>
            <person name="Chen S.P."/>
            <person name="Lan S."/>
            <person name="Tsai W.C."/>
            <person name="Van de Peer Y."/>
            <person name="Liu Z.J."/>
        </authorList>
    </citation>
    <scope>NUCLEOTIDE SEQUENCE [LARGE SCALE GENOMIC DNA]</scope>
    <source>
        <strain evidence="6">Lor288</strain>
    </source>
</reference>
<evidence type="ECO:0000256" key="3">
    <source>
        <dbReference type="ARBA" id="ARBA00024378"/>
    </source>
</evidence>
<dbReference type="PANTHER" id="PTHR32295">
    <property type="entry name" value="IQ-DOMAIN 5-RELATED"/>
    <property type="match status" value="1"/>
</dbReference>
<dbReference type="Gene3D" id="1.20.5.190">
    <property type="match status" value="1"/>
</dbReference>
<accession>A0ABR2LMN2</accession>
<feature type="compositionally biased region" description="Basic and acidic residues" evidence="4">
    <location>
        <begin position="248"/>
        <end position="261"/>
    </location>
</feature>
<comment type="caution">
    <text evidence="6">The sequence shown here is derived from an EMBL/GenBank/DDBJ whole genome shotgun (WGS) entry which is preliminary data.</text>
</comment>
<evidence type="ECO:0000256" key="4">
    <source>
        <dbReference type="SAM" id="MobiDB-lite"/>
    </source>
</evidence>
<evidence type="ECO:0000313" key="6">
    <source>
        <dbReference type="EMBL" id="KAK8945570.1"/>
    </source>
</evidence>
<feature type="region of interest" description="Disordered" evidence="4">
    <location>
        <begin position="301"/>
        <end position="354"/>
    </location>
</feature>
<dbReference type="Proteomes" id="UP001412067">
    <property type="component" value="Unassembled WGS sequence"/>
</dbReference>
<feature type="region of interest" description="Disordered" evidence="4">
    <location>
        <begin position="270"/>
        <end position="289"/>
    </location>
</feature>
<gene>
    <name evidence="6" type="primary">IQD1</name>
    <name evidence="6" type="ORF">KSP40_PGU008099</name>
</gene>
<keyword evidence="1" id="KW-0112">Calmodulin-binding</keyword>
<dbReference type="InterPro" id="IPR025064">
    <property type="entry name" value="DUF4005"/>
</dbReference>
<proteinExistence type="inferred from homology"/>
<evidence type="ECO:0000256" key="1">
    <source>
        <dbReference type="ARBA" id="ARBA00022860"/>
    </source>
</evidence>
<dbReference type="InterPro" id="IPR000048">
    <property type="entry name" value="IQ_motif_EF-hand-BS"/>
</dbReference>
<protein>
    <submittedName>
        <fullName evidence="6">Protein IQ-DOMAIN 1</fullName>
    </submittedName>
</protein>
<feature type="region of interest" description="Disordered" evidence="4">
    <location>
        <begin position="19"/>
        <end position="44"/>
    </location>
</feature>
<evidence type="ECO:0000259" key="5">
    <source>
        <dbReference type="Pfam" id="PF13178"/>
    </source>
</evidence>
<comment type="similarity">
    <text evidence="2">Belongs to the IQD family.</text>
</comment>
<dbReference type="EMBL" id="JBBWWR010000017">
    <property type="protein sequence ID" value="KAK8945570.1"/>
    <property type="molecule type" value="Genomic_DNA"/>
</dbReference>
<dbReference type="Pfam" id="PF13178">
    <property type="entry name" value="DUF4005"/>
    <property type="match status" value="1"/>
</dbReference>
<keyword evidence="7" id="KW-1185">Reference proteome</keyword>
<dbReference type="SMART" id="SM00015">
    <property type="entry name" value="IQ"/>
    <property type="match status" value="1"/>
</dbReference>